<protein>
    <submittedName>
        <fullName evidence="1">Uncharacterized protein</fullName>
    </submittedName>
</protein>
<dbReference type="AlphaFoldDB" id="A0A8J8NHW7"/>
<keyword evidence="2" id="KW-1185">Reference proteome</keyword>
<accession>A0A8J8NHW7</accession>
<dbReference type="Proteomes" id="UP000785679">
    <property type="component" value="Unassembled WGS sequence"/>
</dbReference>
<gene>
    <name evidence="1" type="ORF">FGO68_gene12216</name>
</gene>
<dbReference type="EMBL" id="RRYP01015746">
    <property type="protein sequence ID" value="TNV75368.1"/>
    <property type="molecule type" value="Genomic_DNA"/>
</dbReference>
<comment type="caution">
    <text evidence="1">The sequence shown here is derived from an EMBL/GenBank/DDBJ whole genome shotgun (WGS) entry which is preliminary data.</text>
</comment>
<sequence>MVFGVMKQACSVPCLGVVHASGWQLRTLLPEALYLSRVHKQGCLHLPVVELRPPYLRLWLECVQECLCPKQVVARGALVILEHAIGVEGVVKPVEAQGHQHCEAQGQVGAGRNIAADARTLVSQEDGLLKALHGLDRVELAALCGVQGVHLVNFKYNIIIEINREGYSSA</sequence>
<organism evidence="1 2">
    <name type="scientific">Halteria grandinella</name>
    <dbReference type="NCBI Taxonomy" id="5974"/>
    <lineage>
        <taxon>Eukaryota</taxon>
        <taxon>Sar</taxon>
        <taxon>Alveolata</taxon>
        <taxon>Ciliophora</taxon>
        <taxon>Intramacronucleata</taxon>
        <taxon>Spirotrichea</taxon>
        <taxon>Stichotrichia</taxon>
        <taxon>Sporadotrichida</taxon>
        <taxon>Halteriidae</taxon>
        <taxon>Halteria</taxon>
    </lineage>
</organism>
<name>A0A8J8NHW7_HALGN</name>
<reference evidence="1" key="1">
    <citation type="submission" date="2019-06" db="EMBL/GenBank/DDBJ databases">
        <authorList>
            <person name="Zheng W."/>
        </authorList>
    </citation>
    <scope>NUCLEOTIDE SEQUENCE</scope>
    <source>
        <strain evidence="1">QDHG01</strain>
    </source>
</reference>
<proteinExistence type="predicted"/>
<evidence type="ECO:0000313" key="2">
    <source>
        <dbReference type="Proteomes" id="UP000785679"/>
    </source>
</evidence>
<evidence type="ECO:0000313" key="1">
    <source>
        <dbReference type="EMBL" id="TNV75368.1"/>
    </source>
</evidence>